<dbReference type="RefSeq" id="WP_051667248.1">
    <property type="nucleotide sequence ID" value="NZ_CP003923.1"/>
</dbReference>
<accession>A0A060LSP0</accession>
<dbReference type="PANTHER" id="PTHR42788:SF13">
    <property type="entry name" value="ALIPHATIC SULFONATES IMPORT ATP-BINDING PROTEIN SSUB"/>
    <property type="match status" value="1"/>
</dbReference>
<dbReference type="eggNOG" id="COG1116">
    <property type="taxonomic scope" value="Bacteria"/>
</dbReference>
<evidence type="ECO:0000259" key="5">
    <source>
        <dbReference type="PROSITE" id="PS50893"/>
    </source>
</evidence>
<evidence type="ECO:0000313" key="6">
    <source>
        <dbReference type="EMBL" id="AIC93030.1"/>
    </source>
</evidence>
<dbReference type="Proteomes" id="UP000027142">
    <property type="component" value="Chromosome"/>
</dbReference>
<dbReference type="GO" id="GO:0005524">
    <property type="term" value="F:ATP binding"/>
    <property type="evidence" value="ECO:0007669"/>
    <property type="project" value="UniProtKB-KW"/>
</dbReference>
<dbReference type="Gene3D" id="3.40.50.300">
    <property type="entry name" value="P-loop containing nucleotide triphosphate hydrolases"/>
    <property type="match status" value="1"/>
</dbReference>
<dbReference type="InterPro" id="IPR017871">
    <property type="entry name" value="ABC_transporter-like_CS"/>
</dbReference>
<dbReference type="Pfam" id="PF00005">
    <property type="entry name" value="ABC_tran"/>
    <property type="match status" value="1"/>
</dbReference>
<dbReference type="PROSITE" id="PS00211">
    <property type="entry name" value="ABC_TRANSPORTER_1"/>
    <property type="match status" value="1"/>
</dbReference>
<dbReference type="AlphaFoldDB" id="A0A060LSP0"/>
<sequence length="266" mass="29754">MNKVQDVANQVDNMTHQFKGNRNDTVTAISNLSLSIKKGEFFVIVGPSGCGKSTLLDLLAGLQLPSQGRIVVNGERVSNPSLTRGFVFQQYALLPWRTTIENVAIGLEELGLKRKERLVKAASYIELVGLKGFEETYPHQLSGGMKQRVAIARSLAYDPEVLLMDEPFGALDAQTRESLQLELLEIWRKTNKTIVFITHSIDEAIVLGQRVGVMSQRPGRISHIVDTPLFETKRNEDPRSLPAFAVHRQNVWNLLHGDQEVNAWNV</sequence>
<keyword evidence="4" id="KW-1278">Translocase</keyword>
<reference evidence="6 7" key="1">
    <citation type="journal article" date="2014" name="Gene">
        <title>A comparative genomic analysis of the alkalitolerant soil bacterium Bacillus lehensis G1.</title>
        <authorList>
            <person name="Noor Y.M."/>
            <person name="Samsulrizal N.H."/>
            <person name="Jema'on N.A."/>
            <person name="Low K.O."/>
            <person name="Ramli A.N."/>
            <person name="Alias N.I."/>
            <person name="Damis S.I."/>
            <person name="Fuzi S.F."/>
            <person name="Isa M.N."/>
            <person name="Murad A.M."/>
            <person name="Raih M.F."/>
            <person name="Bakar F.D."/>
            <person name="Najimudin N."/>
            <person name="Mahadi N.M."/>
            <person name="Illias R.M."/>
        </authorList>
    </citation>
    <scope>NUCLEOTIDE SEQUENCE [LARGE SCALE GENOMIC DNA]</scope>
    <source>
        <strain evidence="6 7">G1</strain>
    </source>
</reference>
<dbReference type="InterPro" id="IPR003439">
    <property type="entry name" value="ABC_transporter-like_ATP-bd"/>
</dbReference>
<proteinExistence type="predicted"/>
<dbReference type="GO" id="GO:0016887">
    <property type="term" value="F:ATP hydrolysis activity"/>
    <property type="evidence" value="ECO:0007669"/>
    <property type="project" value="InterPro"/>
</dbReference>
<dbReference type="EMBL" id="CP003923">
    <property type="protein sequence ID" value="AIC93030.1"/>
    <property type="molecule type" value="Genomic_DNA"/>
</dbReference>
<evidence type="ECO:0000313" key="7">
    <source>
        <dbReference type="Proteomes" id="UP000027142"/>
    </source>
</evidence>
<dbReference type="InterPro" id="IPR003593">
    <property type="entry name" value="AAA+_ATPase"/>
</dbReference>
<dbReference type="HOGENOM" id="CLU_000604_1_22_9"/>
<gene>
    <name evidence="6" type="ORF">BleG1_0422</name>
</gene>
<dbReference type="CDD" id="cd03293">
    <property type="entry name" value="ABC_NrtD_SsuB_transporters"/>
    <property type="match status" value="1"/>
</dbReference>
<dbReference type="SMART" id="SM00382">
    <property type="entry name" value="AAA"/>
    <property type="match status" value="1"/>
</dbReference>
<name>A0A060LSP0_9BACI</name>
<dbReference type="InterPro" id="IPR050166">
    <property type="entry name" value="ABC_transporter_ATP-bind"/>
</dbReference>
<dbReference type="KEGG" id="ble:BleG1_0422"/>
<dbReference type="SUPFAM" id="SSF52540">
    <property type="entry name" value="P-loop containing nucleoside triphosphate hydrolases"/>
    <property type="match status" value="1"/>
</dbReference>
<organism evidence="6 7">
    <name type="scientific">Shouchella lehensis G1</name>
    <dbReference type="NCBI Taxonomy" id="1246626"/>
    <lineage>
        <taxon>Bacteria</taxon>
        <taxon>Bacillati</taxon>
        <taxon>Bacillota</taxon>
        <taxon>Bacilli</taxon>
        <taxon>Bacillales</taxon>
        <taxon>Bacillaceae</taxon>
        <taxon>Shouchella</taxon>
    </lineage>
</organism>
<dbReference type="InterPro" id="IPR027417">
    <property type="entry name" value="P-loop_NTPase"/>
</dbReference>
<keyword evidence="7" id="KW-1185">Reference proteome</keyword>
<protein>
    <submittedName>
        <fullName evidence="6">ABC transporter</fullName>
    </submittedName>
</protein>
<dbReference type="PANTHER" id="PTHR42788">
    <property type="entry name" value="TAURINE IMPORT ATP-BINDING PROTEIN-RELATED"/>
    <property type="match status" value="1"/>
</dbReference>
<dbReference type="PATRIC" id="fig|1246626.3.peg.411"/>
<evidence type="ECO:0000256" key="4">
    <source>
        <dbReference type="ARBA" id="ARBA00022967"/>
    </source>
</evidence>
<keyword evidence="1" id="KW-0813">Transport</keyword>
<evidence type="ECO:0000256" key="1">
    <source>
        <dbReference type="ARBA" id="ARBA00022448"/>
    </source>
</evidence>
<dbReference type="PROSITE" id="PS50893">
    <property type="entry name" value="ABC_TRANSPORTER_2"/>
    <property type="match status" value="1"/>
</dbReference>
<dbReference type="OrthoDB" id="9802264at2"/>
<keyword evidence="3" id="KW-0067">ATP-binding</keyword>
<keyword evidence="2" id="KW-0547">Nucleotide-binding</keyword>
<evidence type="ECO:0000256" key="2">
    <source>
        <dbReference type="ARBA" id="ARBA00022741"/>
    </source>
</evidence>
<evidence type="ECO:0000256" key="3">
    <source>
        <dbReference type="ARBA" id="ARBA00022840"/>
    </source>
</evidence>
<dbReference type="STRING" id="1246626.BleG1_0422"/>
<feature type="domain" description="ABC transporter" evidence="5">
    <location>
        <begin position="9"/>
        <end position="243"/>
    </location>
</feature>